<dbReference type="Gene3D" id="3.40.50.620">
    <property type="entry name" value="HUPs"/>
    <property type="match status" value="1"/>
</dbReference>
<dbReference type="GO" id="GO:0004105">
    <property type="term" value="F:choline-phosphate cytidylyltransferase activity"/>
    <property type="evidence" value="ECO:0007669"/>
    <property type="project" value="InterPro"/>
</dbReference>
<protein>
    <submittedName>
        <fullName evidence="2">Uncharacterized protein</fullName>
    </submittedName>
</protein>
<feature type="signal peptide" evidence="1">
    <location>
        <begin position="1"/>
        <end position="24"/>
    </location>
</feature>
<dbReference type="GO" id="GO:0031210">
    <property type="term" value="F:phosphatidylcholine binding"/>
    <property type="evidence" value="ECO:0007669"/>
    <property type="project" value="TreeGrafter"/>
</dbReference>
<comment type="caution">
    <text evidence="2">The sequence shown here is derived from an EMBL/GenBank/DDBJ whole genome shotgun (WGS) entry which is preliminary data.</text>
</comment>
<sequence length="88" mass="10655">MGHRHRRSLFFWWRNINICRLLKADLIAHDDIPYGCPDSDDCYKPFKMADRFLTTQRTKHISTTDLIQRIIDDSENFRERNTKREQSV</sequence>
<dbReference type="InterPro" id="IPR014729">
    <property type="entry name" value="Rossmann-like_a/b/a_fold"/>
</dbReference>
<feature type="chain" id="PRO_5001489900" evidence="1">
    <location>
        <begin position="25"/>
        <end position="88"/>
    </location>
</feature>
<dbReference type="PANTHER" id="PTHR10739">
    <property type="entry name" value="CYTIDYLYLTRANSFERASE"/>
    <property type="match status" value="1"/>
</dbReference>
<dbReference type="EMBL" id="JARK01001519">
    <property type="protein sequence ID" value="EYB93305.1"/>
    <property type="molecule type" value="Genomic_DNA"/>
</dbReference>
<dbReference type="STRING" id="53326.A0A016SRW0"/>
<reference evidence="3" key="1">
    <citation type="journal article" date="2015" name="Nat. Genet.">
        <title>The genome and transcriptome of the zoonotic hookworm Ancylostoma ceylanicum identify infection-specific gene families.</title>
        <authorList>
            <person name="Schwarz E.M."/>
            <person name="Hu Y."/>
            <person name="Antoshechkin I."/>
            <person name="Miller M.M."/>
            <person name="Sternberg P.W."/>
            <person name="Aroian R.V."/>
        </authorList>
    </citation>
    <scope>NUCLEOTIDE SEQUENCE</scope>
    <source>
        <strain evidence="3">HY135</strain>
    </source>
</reference>
<evidence type="ECO:0000313" key="3">
    <source>
        <dbReference type="Proteomes" id="UP000024635"/>
    </source>
</evidence>
<dbReference type="OrthoDB" id="17102at2759"/>
<dbReference type="PANTHER" id="PTHR10739:SF13">
    <property type="entry name" value="CHOLINE-PHOSPHATE CYTIDYLYLTRANSFERASE"/>
    <property type="match status" value="1"/>
</dbReference>
<accession>A0A016SRW0</accession>
<proteinExistence type="predicted"/>
<name>A0A016SRW0_9BILA</name>
<keyword evidence="1" id="KW-0732">Signal</keyword>
<evidence type="ECO:0000256" key="1">
    <source>
        <dbReference type="SAM" id="SignalP"/>
    </source>
</evidence>
<gene>
    <name evidence="2" type="primary">Acey_s0183.g908</name>
    <name evidence="2" type="ORF">Y032_0183g908</name>
</gene>
<evidence type="ECO:0000313" key="2">
    <source>
        <dbReference type="EMBL" id="EYB93305.1"/>
    </source>
</evidence>
<organism evidence="2 3">
    <name type="scientific">Ancylostoma ceylanicum</name>
    <dbReference type="NCBI Taxonomy" id="53326"/>
    <lineage>
        <taxon>Eukaryota</taxon>
        <taxon>Metazoa</taxon>
        <taxon>Ecdysozoa</taxon>
        <taxon>Nematoda</taxon>
        <taxon>Chromadorea</taxon>
        <taxon>Rhabditida</taxon>
        <taxon>Rhabditina</taxon>
        <taxon>Rhabditomorpha</taxon>
        <taxon>Strongyloidea</taxon>
        <taxon>Ancylostomatidae</taxon>
        <taxon>Ancylostomatinae</taxon>
        <taxon>Ancylostoma</taxon>
    </lineage>
</organism>
<keyword evidence="3" id="KW-1185">Reference proteome</keyword>
<dbReference type="InterPro" id="IPR045049">
    <property type="entry name" value="Pcy1-like"/>
</dbReference>
<dbReference type="Proteomes" id="UP000024635">
    <property type="component" value="Unassembled WGS sequence"/>
</dbReference>
<dbReference type="AlphaFoldDB" id="A0A016SRW0"/>